<proteinExistence type="predicted"/>
<dbReference type="EMBL" id="ARQD01000001">
    <property type="protein sequence ID" value="KIX85447.1"/>
    <property type="molecule type" value="Genomic_DNA"/>
</dbReference>
<evidence type="ECO:0008006" key="4">
    <source>
        <dbReference type="Google" id="ProtNLM"/>
    </source>
</evidence>
<organism evidence="2 3">
    <name type="scientific">candidate division TM6 bacterium JCVI TM6SC1</name>
    <dbReference type="NCBI Taxonomy" id="1306947"/>
    <lineage>
        <taxon>Bacteria</taxon>
        <taxon>Candidatus Babelota</taxon>
        <taxon>Vermiphilus</taxon>
    </lineage>
</organism>
<sequence>MKQSTFQHGFSVIETLIALAVVALVLVPLLSLQGTMLRVISVRSGQLQDTAVLCNALATKYLNAQAGNQVESTKIELADNVVELTVNPVKSNTFNSIKQLEHWKAFKSDNSTDAVTMYVFNPHQEKES</sequence>
<accession>A0A0D2K5C2</accession>
<dbReference type="Pfam" id="PF07963">
    <property type="entry name" value="N_methyl"/>
    <property type="match status" value="1"/>
</dbReference>
<keyword evidence="1" id="KW-1133">Transmembrane helix</keyword>
<dbReference type="InterPro" id="IPR012902">
    <property type="entry name" value="N_methyl_site"/>
</dbReference>
<keyword evidence="1" id="KW-0472">Membrane</keyword>
<keyword evidence="1" id="KW-0812">Transmembrane</keyword>
<comment type="caution">
    <text evidence="2">The sequence shown here is derived from an EMBL/GenBank/DDBJ whole genome shotgun (WGS) entry which is preliminary data.</text>
</comment>
<keyword evidence="3" id="KW-1185">Reference proteome</keyword>
<protein>
    <recommendedName>
        <fullName evidence="4">Type II secretion system protein GspI C-terminal domain-containing protein</fullName>
    </recommendedName>
</protein>
<dbReference type="STRING" id="1306947.J120_00515"/>
<evidence type="ECO:0000313" key="3">
    <source>
        <dbReference type="Proteomes" id="UP000032214"/>
    </source>
</evidence>
<gene>
    <name evidence="2" type="ORF">J120_00515</name>
</gene>
<feature type="transmembrane region" description="Helical" evidence="1">
    <location>
        <begin position="12"/>
        <end position="32"/>
    </location>
</feature>
<dbReference type="AlphaFoldDB" id="A0A0D2K5C2"/>
<name>A0A0D2K5C2_9BACT</name>
<dbReference type="Proteomes" id="UP000032214">
    <property type="component" value="Unassembled WGS sequence"/>
</dbReference>
<evidence type="ECO:0000313" key="2">
    <source>
        <dbReference type="EMBL" id="KIX85447.1"/>
    </source>
</evidence>
<dbReference type="NCBIfam" id="TIGR02532">
    <property type="entry name" value="IV_pilin_GFxxxE"/>
    <property type="match status" value="1"/>
</dbReference>
<evidence type="ECO:0000256" key="1">
    <source>
        <dbReference type="SAM" id="Phobius"/>
    </source>
</evidence>
<reference evidence="2 3" key="1">
    <citation type="journal article" date="2013" name="Proc. Natl. Acad. Sci. U.S.A.">
        <title>Candidate phylum TM6 genome recovered from a hospital sink biofilm provides genomic insights into this uncultivated phylum.</title>
        <authorList>
            <person name="McLean J.S."/>
            <person name="Lombardo M.J."/>
            <person name="Badger J.H."/>
            <person name="Edlund A."/>
            <person name="Novotny M."/>
            <person name="Yee-Greenbaum J."/>
            <person name="Vyahhi N."/>
            <person name="Hall A.P."/>
            <person name="Yang Y."/>
            <person name="Dupont C.L."/>
            <person name="Ziegler M.G."/>
            <person name="Chitsaz H."/>
            <person name="Allen A.E."/>
            <person name="Yooseph S."/>
            <person name="Tesler G."/>
            <person name="Pevzner P.A."/>
            <person name="Friedman R.M."/>
            <person name="Nealson K.H."/>
            <person name="Venter J.C."/>
            <person name="Lasken R.S."/>
        </authorList>
    </citation>
    <scope>NUCLEOTIDE SEQUENCE [LARGE SCALE GENOMIC DNA]</scope>
    <source>
        <strain evidence="2 3">TM6SC1</strain>
    </source>
</reference>